<sequence length="417" mass="47672">MDVRPSCELLSKLDPSSKRSRPSYLRRSLCILERKTGPRLTLVLEVHGMKLETYPINTEKGGGAELKLDQNDTKDVLPERFKNTHRLRNLRLDGNQLDSIPTKALEPLIYLEALCRHSITSVPESFMTYRVTNVTLNRYLDGPSIKDYFWRLVQSFYNNLTESNNVLVQRGGESKHLLEGSRTVYNDPHFSTAGVPSTHSLLHRVHRKRHRVELGPSISLRSQIQIGVSACVVDGTVYRLKGGNDPGILCGQPIVTPEDALDENMLEENMLCKPLNRFNKEECDGVEILSELEKDQTYEVFDAIEAFTGVTTVTSEQRVDLRTSRHSQDLADTQKIIEWLLLKRNQIYEIDDDAFSNLTSLRELSLNDNRLSTLPKAIGKLTSLQELLHNSTTPFSDCRMFLWYPHNVTWHRHRSDA</sequence>
<dbReference type="SUPFAM" id="SSF52058">
    <property type="entry name" value="L domain-like"/>
    <property type="match status" value="1"/>
</dbReference>
<dbReference type="InterPro" id="IPR003591">
    <property type="entry name" value="Leu-rich_rpt_typical-subtyp"/>
</dbReference>
<dbReference type="Gene3D" id="3.80.10.10">
    <property type="entry name" value="Ribonuclease Inhibitor"/>
    <property type="match status" value="2"/>
</dbReference>
<dbReference type="PROSITE" id="PS51450">
    <property type="entry name" value="LRR"/>
    <property type="match status" value="2"/>
</dbReference>
<proteinExistence type="predicted"/>
<dbReference type="InterPro" id="IPR050328">
    <property type="entry name" value="Dev_Immune_Receptor"/>
</dbReference>
<reference evidence="4" key="1">
    <citation type="submission" date="2020-11" db="EMBL/GenBank/DDBJ databases">
        <authorList>
            <person name="Tran Van P."/>
        </authorList>
    </citation>
    <scope>NUCLEOTIDE SEQUENCE</scope>
</reference>
<evidence type="ECO:0000313" key="4">
    <source>
        <dbReference type="EMBL" id="CAD7439120.1"/>
    </source>
</evidence>
<dbReference type="GO" id="GO:0005615">
    <property type="term" value="C:extracellular space"/>
    <property type="evidence" value="ECO:0007669"/>
    <property type="project" value="TreeGrafter"/>
</dbReference>
<keyword evidence="3" id="KW-0677">Repeat</keyword>
<dbReference type="PANTHER" id="PTHR24373">
    <property type="entry name" value="SLIT RELATED LEUCINE-RICH REPEAT NEURONAL PROTEIN"/>
    <property type="match status" value="1"/>
</dbReference>
<dbReference type="GO" id="GO:0031012">
    <property type="term" value="C:extracellular matrix"/>
    <property type="evidence" value="ECO:0007669"/>
    <property type="project" value="TreeGrafter"/>
</dbReference>
<dbReference type="AlphaFoldDB" id="A0A7R9HYX9"/>
<protein>
    <submittedName>
        <fullName evidence="4">Uncharacterized protein</fullName>
    </submittedName>
</protein>
<dbReference type="SMART" id="SM00369">
    <property type="entry name" value="LRR_TYP"/>
    <property type="match status" value="3"/>
</dbReference>
<dbReference type="Pfam" id="PF13855">
    <property type="entry name" value="LRR_8"/>
    <property type="match status" value="1"/>
</dbReference>
<keyword evidence="1" id="KW-0433">Leucine-rich repeat</keyword>
<dbReference type="EMBL" id="OD564604">
    <property type="protein sequence ID" value="CAD7439120.1"/>
    <property type="molecule type" value="Genomic_DNA"/>
</dbReference>
<dbReference type="PANTHER" id="PTHR24373:SF370">
    <property type="entry name" value="FISH-LIPS, ISOFORM E"/>
    <property type="match status" value="1"/>
</dbReference>
<evidence type="ECO:0000256" key="1">
    <source>
        <dbReference type="ARBA" id="ARBA00022614"/>
    </source>
</evidence>
<evidence type="ECO:0000256" key="3">
    <source>
        <dbReference type="ARBA" id="ARBA00022737"/>
    </source>
</evidence>
<gene>
    <name evidence="4" type="ORF">TBIB3V08_LOCUS1697</name>
</gene>
<keyword evidence="2" id="KW-0732">Signal</keyword>
<dbReference type="InterPro" id="IPR001611">
    <property type="entry name" value="Leu-rich_rpt"/>
</dbReference>
<dbReference type="InterPro" id="IPR032675">
    <property type="entry name" value="LRR_dom_sf"/>
</dbReference>
<organism evidence="4">
    <name type="scientific">Timema bartmani</name>
    <dbReference type="NCBI Taxonomy" id="61472"/>
    <lineage>
        <taxon>Eukaryota</taxon>
        <taxon>Metazoa</taxon>
        <taxon>Ecdysozoa</taxon>
        <taxon>Arthropoda</taxon>
        <taxon>Hexapoda</taxon>
        <taxon>Insecta</taxon>
        <taxon>Pterygota</taxon>
        <taxon>Neoptera</taxon>
        <taxon>Polyneoptera</taxon>
        <taxon>Phasmatodea</taxon>
        <taxon>Timematodea</taxon>
        <taxon>Timematoidea</taxon>
        <taxon>Timematidae</taxon>
        <taxon>Timema</taxon>
    </lineage>
</organism>
<name>A0A7R9HYX9_9NEOP</name>
<accession>A0A7R9HYX9</accession>
<evidence type="ECO:0000256" key="2">
    <source>
        <dbReference type="ARBA" id="ARBA00022729"/>
    </source>
</evidence>